<sequence length="633" mass="70890">MTKQLSFVIEKTKEPLHDNLSKLAIDRDAPASAEITDITTGKAYATLREKVGMGDSDLSLTFSTDGSPLFESSKTSVWPIQFTVNELPPSLRFKHTTLAGLWFGKSHPNMTVFLTKFVDEMKGLRPVMWEHGSQVHTTKAYILCCCVDAPARAAVQNMVLFNGSFGCPWCLISGEHLEGSMRYVSAEPPAPRTSEMVARDMQLALRMGTTINGIKGPSPLMNLPFFDLVAGVCVEYMHAVLQGAARQFTELLFASSNSQKRFYIGSPSCVARVNSRLLERGERGSLVTRLPRSLNERSFWKASEWRHWLLFYALPCLEDILPFEYWKHFSKLSEAIHMLLRETITPHDIKRAGFDLVAGVCVEYMHAVLQGAARQFTELLFASSNSQKRSYIDILFLEYWKHFSKLSEAIYMLLLETIAPHDIKRAEELLHDFVGRCDGLYGVTSLTFNVHQLLHLPNSVRQLGPLWAQSAFVFEGGNGKLAKLVSAAKGLPDQIVERVVISEQLECVLANHDLAITASERKITTLTTVEKRSREEKGVSVGVAGEFQRFAYKGQIFHSMAYTRAAKSDTTKTGREIGKPDAWIPLTHSKKMALAKNARASENELLTSLVGAKPSTWDQRSMNADLRWSAWIS</sequence>
<proteinExistence type="predicted"/>
<evidence type="ECO:0000313" key="2">
    <source>
        <dbReference type="Proteomes" id="UP000805193"/>
    </source>
</evidence>
<evidence type="ECO:0000313" key="1">
    <source>
        <dbReference type="EMBL" id="KAG0443116.1"/>
    </source>
</evidence>
<dbReference type="Proteomes" id="UP000805193">
    <property type="component" value="Unassembled WGS sequence"/>
</dbReference>
<reference evidence="1 2" key="1">
    <citation type="journal article" date="2020" name="Cell">
        <title>Large-Scale Comparative Analyses of Tick Genomes Elucidate Their Genetic Diversity and Vector Capacities.</title>
        <authorList>
            <consortium name="Tick Genome and Microbiome Consortium (TIGMIC)"/>
            <person name="Jia N."/>
            <person name="Wang J."/>
            <person name="Shi W."/>
            <person name="Du L."/>
            <person name="Sun Y."/>
            <person name="Zhan W."/>
            <person name="Jiang J.F."/>
            <person name="Wang Q."/>
            <person name="Zhang B."/>
            <person name="Ji P."/>
            <person name="Bell-Sakyi L."/>
            <person name="Cui X.M."/>
            <person name="Yuan T.T."/>
            <person name="Jiang B.G."/>
            <person name="Yang W.F."/>
            <person name="Lam T.T."/>
            <person name="Chang Q.C."/>
            <person name="Ding S.J."/>
            <person name="Wang X.J."/>
            <person name="Zhu J.G."/>
            <person name="Ruan X.D."/>
            <person name="Zhao L."/>
            <person name="Wei J.T."/>
            <person name="Ye R.Z."/>
            <person name="Que T.C."/>
            <person name="Du C.H."/>
            <person name="Zhou Y.H."/>
            <person name="Cheng J.X."/>
            <person name="Dai P.F."/>
            <person name="Guo W.B."/>
            <person name="Han X.H."/>
            <person name="Huang E.J."/>
            <person name="Li L.F."/>
            <person name="Wei W."/>
            <person name="Gao Y.C."/>
            <person name="Liu J.Z."/>
            <person name="Shao H.Z."/>
            <person name="Wang X."/>
            <person name="Wang C.C."/>
            <person name="Yang T.C."/>
            <person name="Huo Q.B."/>
            <person name="Li W."/>
            <person name="Chen H.Y."/>
            <person name="Chen S.E."/>
            <person name="Zhou L.G."/>
            <person name="Ni X.B."/>
            <person name="Tian J.H."/>
            <person name="Sheng Y."/>
            <person name="Liu T."/>
            <person name="Pan Y.S."/>
            <person name="Xia L.Y."/>
            <person name="Li J."/>
            <person name="Zhao F."/>
            <person name="Cao W.C."/>
        </authorList>
    </citation>
    <scope>NUCLEOTIDE SEQUENCE [LARGE SCALE GENOMIC DNA]</scope>
    <source>
        <strain evidence="1">Iper-2018</strain>
    </source>
</reference>
<keyword evidence="2" id="KW-1185">Reference proteome</keyword>
<dbReference type="EMBL" id="JABSTQ010003818">
    <property type="protein sequence ID" value="KAG0443116.1"/>
    <property type="molecule type" value="Genomic_DNA"/>
</dbReference>
<gene>
    <name evidence="1" type="ORF">HPB47_015272</name>
</gene>
<accession>A0AC60QTY9</accession>
<protein>
    <submittedName>
        <fullName evidence="1">Uncharacterized protein</fullName>
    </submittedName>
</protein>
<comment type="caution">
    <text evidence="1">The sequence shown here is derived from an EMBL/GenBank/DDBJ whole genome shotgun (WGS) entry which is preliminary data.</text>
</comment>
<organism evidence="1 2">
    <name type="scientific">Ixodes persulcatus</name>
    <name type="common">Taiga tick</name>
    <dbReference type="NCBI Taxonomy" id="34615"/>
    <lineage>
        <taxon>Eukaryota</taxon>
        <taxon>Metazoa</taxon>
        <taxon>Ecdysozoa</taxon>
        <taxon>Arthropoda</taxon>
        <taxon>Chelicerata</taxon>
        <taxon>Arachnida</taxon>
        <taxon>Acari</taxon>
        <taxon>Parasitiformes</taxon>
        <taxon>Ixodida</taxon>
        <taxon>Ixodoidea</taxon>
        <taxon>Ixodidae</taxon>
        <taxon>Ixodinae</taxon>
        <taxon>Ixodes</taxon>
    </lineage>
</organism>
<name>A0AC60QTY9_IXOPE</name>